<dbReference type="Pfam" id="PF04972">
    <property type="entry name" value="BON"/>
    <property type="match status" value="1"/>
</dbReference>
<dbReference type="RefSeq" id="WP_072484863.1">
    <property type="nucleotide sequence ID" value="NZ_CP108276.1"/>
</dbReference>
<evidence type="ECO:0000313" key="5">
    <source>
        <dbReference type="EMBL" id="SFX62024.1"/>
    </source>
</evidence>
<feature type="domain" description="CBS" evidence="4">
    <location>
        <begin position="12"/>
        <end position="69"/>
    </location>
</feature>
<dbReference type="STRING" id="1893.SAMN02787144_1004328"/>
<dbReference type="InterPro" id="IPR017080">
    <property type="entry name" value="UCP036990_CBS_BON"/>
</dbReference>
<dbReference type="PROSITE" id="PS50914">
    <property type="entry name" value="BON"/>
    <property type="match status" value="1"/>
</dbReference>
<dbReference type="Pfam" id="PF00571">
    <property type="entry name" value="CBS"/>
    <property type="match status" value="2"/>
</dbReference>
<dbReference type="SUPFAM" id="SSF54631">
    <property type="entry name" value="CBS-domain pair"/>
    <property type="match status" value="1"/>
</dbReference>
<name>A0A1K1YJD1_STRAR</name>
<dbReference type="CDD" id="cd04586">
    <property type="entry name" value="CBS_pair_BON_assoc"/>
    <property type="match status" value="1"/>
</dbReference>
<dbReference type="InterPro" id="IPR007055">
    <property type="entry name" value="BON_dom"/>
</dbReference>
<dbReference type="Proteomes" id="UP000181909">
    <property type="component" value="Unassembled WGS sequence"/>
</dbReference>
<dbReference type="SMART" id="SM00116">
    <property type="entry name" value="CBS"/>
    <property type="match status" value="2"/>
</dbReference>
<feature type="domain" description="BON" evidence="3">
    <location>
        <begin position="146"/>
        <end position="215"/>
    </location>
</feature>
<dbReference type="PROSITE" id="PS51371">
    <property type="entry name" value="CBS"/>
    <property type="match status" value="2"/>
</dbReference>
<dbReference type="InterPro" id="IPR046342">
    <property type="entry name" value="CBS_dom_sf"/>
</dbReference>
<dbReference type="EMBL" id="FPJO01000004">
    <property type="protein sequence ID" value="SFX62024.1"/>
    <property type="molecule type" value="Genomic_DNA"/>
</dbReference>
<dbReference type="InterPro" id="IPR000644">
    <property type="entry name" value="CBS_dom"/>
</dbReference>
<reference evidence="5 6" key="1">
    <citation type="submission" date="2016-11" db="EMBL/GenBank/DDBJ databases">
        <authorList>
            <person name="Jaros S."/>
            <person name="Januszkiewicz K."/>
            <person name="Wedrychowicz H."/>
        </authorList>
    </citation>
    <scope>NUCLEOTIDE SEQUENCE [LARGE SCALE GENOMIC DNA]</scope>
    <source>
        <strain evidence="5 6">OK807</strain>
    </source>
</reference>
<evidence type="ECO:0000259" key="4">
    <source>
        <dbReference type="PROSITE" id="PS51371"/>
    </source>
</evidence>
<gene>
    <name evidence="5" type="ORF">SAMN02787144_1004328</name>
</gene>
<proteinExistence type="predicted"/>
<evidence type="ECO:0000259" key="3">
    <source>
        <dbReference type="PROSITE" id="PS50914"/>
    </source>
</evidence>
<accession>A0A1K1YJD1</accession>
<dbReference type="PANTHER" id="PTHR43080:SF29">
    <property type="entry name" value="OS02G0818000 PROTEIN"/>
    <property type="match status" value="1"/>
</dbReference>
<feature type="domain" description="CBS" evidence="4">
    <location>
        <begin position="93"/>
        <end position="149"/>
    </location>
</feature>
<keyword evidence="1 2" id="KW-0129">CBS domain</keyword>
<evidence type="ECO:0000313" key="6">
    <source>
        <dbReference type="Proteomes" id="UP000181909"/>
    </source>
</evidence>
<dbReference type="Gene3D" id="3.30.1340.30">
    <property type="match status" value="1"/>
</dbReference>
<protein>
    <submittedName>
        <fullName evidence="5">BON domain-containing protein</fullName>
    </submittedName>
</protein>
<dbReference type="Gene3D" id="3.10.580.10">
    <property type="entry name" value="CBS-domain"/>
    <property type="match status" value="1"/>
</dbReference>
<dbReference type="PIRSF" id="PIRSF036990">
    <property type="entry name" value="UCP036990_CBS_BON"/>
    <property type="match status" value="1"/>
</dbReference>
<dbReference type="InterPro" id="IPR051257">
    <property type="entry name" value="Diverse_CBS-Domain"/>
</dbReference>
<dbReference type="PANTHER" id="PTHR43080">
    <property type="entry name" value="CBS DOMAIN-CONTAINING PROTEIN CBSX3, MITOCHONDRIAL"/>
    <property type="match status" value="1"/>
</dbReference>
<dbReference type="OrthoDB" id="2111978at2"/>
<organism evidence="5 6">
    <name type="scientific">Streptomyces atratus</name>
    <dbReference type="NCBI Taxonomy" id="1893"/>
    <lineage>
        <taxon>Bacteria</taxon>
        <taxon>Bacillati</taxon>
        <taxon>Actinomycetota</taxon>
        <taxon>Actinomycetes</taxon>
        <taxon>Kitasatosporales</taxon>
        <taxon>Streptomycetaceae</taxon>
        <taxon>Streptomyces</taxon>
    </lineage>
</organism>
<dbReference type="AlphaFoldDB" id="A0A1K1YJD1"/>
<evidence type="ECO:0000256" key="1">
    <source>
        <dbReference type="ARBA" id="ARBA00023122"/>
    </source>
</evidence>
<evidence type="ECO:0000256" key="2">
    <source>
        <dbReference type="PROSITE-ProRule" id="PRU00703"/>
    </source>
</evidence>
<sequence length="217" mass="23524">MTSTRYTVNDVMTETVVTVTPDTEFKEIADAMERWKVTAVPVVEDKGSVVGVVSEADLLPKEEFHEHPPGMIDQMRHLGDTAKAGSVRAEELMTSPAITIEPGASLPQAARLMADRRIKRLPVVDADGRLKGIVSRADLLKIFLRPDDNLAAEIRREVIDRLFPDSHRVVKVGVTWGVATLTGRVPDAALIPVAARLAQSVEGVVSVDCRLEGPASA</sequence>